<proteinExistence type="inferred from homology"/>
<sequence>MKNLYTLQEGQPSKDASVRGLARLKKPAPVRPALLRALRSATCVAALLLVAGTAALAQSRTVTGRVTSQDDGGGIPGVNVLVKGTTTGAITDGSGGYSVSVPGNDAILVFSFIGYTAQETPVGTRSTVDVRLAPDVKALEEVVVTGYTTQQKKDITSAVAVVSPKDLLAVAATSVQQQLQGRAAGVMVLNSNVPGQGANVRIRGIGTLSNNDPLYVIDGVPTKDNLANFNQNDIESIQILKDATSASIYGARAGNGVVIITTKKGKSGVPKFTFDAYYGTQRPGKLLDLLNTQEYGEYLWQSKLNANVVDPKTGNPSHGQYGNGPTPVIPDYIVPSGASATLPDGTPNPQVDPSRYGYVRYLPDGGNNPAFGRDVFQITRANKEGTNWLDEVFDPAPMQNYQLGVSGGTEGSRYAFSAGYFNQQGIIRYNGFERFTVRANTDFTIKKRLRIGENLQVLYARRTGNYGDQNESNEVSFALRMQPIVPVYDIQGNWAGTLGNNLGNARNPLARLYRNKDNGYQDVRIFGNVYTELDLLKGLTARTSFGVDGTIGRGRYANTPDWESSEAGRFYSYSADFNYRNSWTWTNTLNYKLNLNEVHDINATVGAEAIRQYGENQGGSRDRYVVPGTAAQFPDYLRLIDAASPTFQSVSNSIRNDNALFSYFGQLNYSLLGKYLFSATLRRDASSRFLAAERWATFPAVSVGWRLSDERFMENLTWLSDLKLRAGWGQTGNQDGINDYNSFEFYNPDIYRGGYSVQGLANAYDVAYSLRKFGNPAGRWETTTSINAGFDLGLWNNKVEVNFDWYTRQTDDVLLQIAQPLALGNAENPFFNAAGVRNKGVDLSINYRDRVMNAVDFNLGLIFSQYGNEVTVIDPLNDAAFITGFGLRIPAVTRSQKGYPIASYFGYIVDGIVQEPTDETDGKVDGVAYPGYYDAVVYTDLDGDGVREPRKGVGRFKYRDVNGDGRINADDQTFIGNPQPKFNYGVNLSLGYKGLELTAFLQGVSGNDVFNYVRYWTDFNTFQGNRDQRVLYDSWTPANRDAKLPILNEKDAVSSQPSTYFIEKGSYARLKNLQLAYSLPQTIVSKLGMGNLRVYAQAQNLFTITKYTGLDPEMQLRSNNDNQLGVDEAITPTSRIYLFGFSLGF</sequence>
<dbReference type="InterPro" id="IPR023996">
    <property type="entry name" value="TonB-dep_OMP_SusC/RagA"/>
</dbReference>
<dbReference type="Gene3D" id="2.40.170.20">
    <property type="entry name" value="TonB-dependent receptor, beta-barrel domain"/>
    <property type="match status" value="1"/>
</dbReference>
<dbReference type="EMBL" id="CADCTQ010000621">
    <property type="protein sequence ID" value="CAA9331308.1"/>
    <property type="molecule type" value="Genomic_DNA"/>
</dbReference>
<evidence type="ECO:0000256" key="8">
    <source>
        <dbReference type="PROSITE-ProRule" id="PRU01360"/>
    </source>
</evidence>
<evidence type="ECO:0000313" key="12">
    <source>
        <dbReference type="EMBL" id="CAA9331308.1"/>
    </source>
</evidence>
<evidence type="ECO:0000256" key="9">
    <source>
        <dbReference type="RuleBase" id="RU003357"/>
    </source>
</evidence>
<dbReference type="AlphaFoldDB" id="A0A6J4LI35"/>
<dbReference type="InterPro" id="IPR012910">
    <property type="entry name" value="Plug_dom"/>
</dbReference>
<dbReference type="InterPro" id="IPR036942">
    <property type="entry name" value="Beta-barrel_TonB_sf"/>
</dbReference>
<dbReference type="Pfam" id="PF13715">
    <property type="entry name" value="CarbopepD_reg_2"/>
    <property type="match status" value="1"/>
</dbReference>
<organism evidence="12">
    <name type="scientific">uncultured Cytophagales bacterium</name>
    <dbReference type="NCBI Taxonomy" id="158755"/>
    <lineage>
        <taxon>Bacteria</taxon>
        <taxon>Pseudomonadati</taxon>
        <taxon>Bacteroidota</taxon>
        <taxon>Sphingobacteriia</taxon>
        <taxon>Sphingobacteriales</taxon>
        <taxon>environmental samples</taxon>
    </lineage>
</organism>
<dbReference type="Pfam" id="PF00593">
    <property type="entry name" value="TonB_dep_Rec_b-barrel"/>
    <property type="match status" value="1"/>
</dbReference>
<keyword evidence="5 9" id="KW-0798">TonB box</keyword>
<dbReference type="InterPro" id="IPR037066">
    <property type="entry name" value="Plug_dom_sf"/>
</dbReference>
<evidence type="ECO:0000256" key="7">
    <source>
        <dbReference type="ARBA" id="ARBA00023237"/>
    </source>
</evidence>
<feature type="domain" description="TonB-dependent receptor-like beta-barrel" evidence="10">
    <location>
        <begin position="519"/>
        <end position="1101"/>
    </location>
</feature>
<keyword evidence="4 8" id="KW-0812">Transmembrane</keyword>
<dbReference type="SUPFAM" id="SSF49464">
    <property type="entry name" value="Carboxypeptidase regulatory domain-like"/>
    <property type="match status" value="1"/>
</dbReference>
<dbReference type="NCBIfam" id="TIGR04057">
    <property type="entry name" value="SusC_RagA_signa"/>
    <property type="match status" value="1"/>
</dbReference>
<dbReference type="Gene3D" id="2.60.40.1120">
    <property type="entry name" value="Carboxypeptidase-like, regulatory domain"/>
    <property type="match status" value="1"/>
</dbReference>
<comment type="subcellular location">
    <subcellularLocation>
        <location evidence="1 8">Cell outer membrane</location>
        <topology evidence="1 8">Multi-pass membrane protein</topology>
    </subcellularLocation>
</comment>
<dbReference type="Pfam" id="PF07715">
    <property type="entry name" value="Plug"/>
    <property type="match status" value="1"/>
</dbReference>
<protein>
    <submittedName>
        <fullName evidence="12">Outer membrane TonB-dependent transporter, utilization system for glycans and polysaccharides (PUL), SusC family</fullName>
    </submittedName>
</protein>
<evidence type="ECO:0000256" key="5">
    <source>
        <dbReference type="ARBA" id="ARBA00023077"/>
    </source>
</evidence>
<comment type="similarity">
    <text evidence="8 9">Belongs to the TonB-dependent receptor family.</text>
</comment>
<evidence type="ECO:0000259" key="10">
    <source>
        <dbReference type="Pfam" id="PF00593"/>
    </source>
</evidence>
<dbReference type="Gene3D" id="2.170.130.10">
    <property type="entry name" value="TonB-dependent receptor, plug domain"/>
    <property type="match status" value="1"/>
</dbReference>
<dbReference type="InterPro" id="IPR008969">
    <property type="entry name" value="CarboxyPept-like_regulatory"/>
</dbReference>
<gene>
    <name evidence="12" type="ORF">AVDCRST_MAG56-7816</name>
</gene>
<dbReference type="GO" id="GO:0009279">
    <property type="term" value="C:cell outer membrane"/>
    <property type="evidence" value="ECO:0007669"/>
    <property type="project" value="UniProtKB-SubCell"/>
</dbReference>
<evidence type="ECO:0000256" key="4">
    <source>
        <dbReference type="ARBA" id="ARBA00022692"/>
    </source>
</evidence>
<accession>A0A6J4LI35</accession>
<keyword evidence="7 8" id="KW-0998">Cell outer membrane</keyword>
<dbReference type="NCBIfam" id="TIGR04056">
    <property type="entry name" value="OMP_RagA_SusC"/>
    <property type="match status" value="1"/>
</dbReference>
<dbReference type="InterPro" id="IPR023997">
    <property type="entry name" value="TonB-dep_OMP_SusC/RagA_CS"/>
</dbReference>
<dbReference type="InterPro" id="IPR000531">
    <property type="entry name" value="Beta-barrel_TonB"/>
</dbReference>
<dbReference type="PROSITE" id="PS52016">
    <property type="entry name" value="TONB_DEPENDENT_REC_3"/>
    <property type="match status" value="1"/>
</dbReference>
<name>A0A6J4LI35_9SPHI</name>
<dbReference type="SUPFAM" id="SSF56935">
    <property type="entry name" value="Porins"/>
    <property type="match status" value="1"/>
</dbReference>
<keyword evidence="6 8" id="KW-0472">Membrane</keyword>
<dbReference type="InterPro" id="IPR039426">
    <property type="entry name" value="TonB-dep_rcpt-like"/>
</dbReference>
<keyword evidence="2 8" id="KW-0813">Transport</keyword>
<reference evidence="12" key="1">
    <citation type="submission" date="2020-02" db="EMBL/GenBank/DDBJ databases">
        <authorList>
            <person name="Meier V. D."/>
        </authorList>
    </citation>
    <scope>NUCLEOTIDE SEQUENCE</scope>
    <source>
        <strain evidence="12">AVDCRST_MAG56</strain>
    </source>
</reference>
<evidence type="ECO:0000256" key="6">
    <source>
        <dbReference type="ARBA" id="ARBA00023136"/>
    </source>
</evidence>
<evidence type="ECO:0000256" key="3">
    <source>
        <dbReference type="ARBA" id="ARBA00022452"/>
    </source>
</evidence>
<evidence type="ECO:0000256" key="2">
    <source>
        <dbReference type="ARBA" id="ARBA00022448"/>
    </source>
</evidence>
<evidence type="ECO:0000256" key="1">
    <source>
        <dbReference type="ARBA" id="ARBA00004571"/>
    </source>
</evidence>
<evidence type="ECO:0000259" key="11">
    <source>
        <dbReference type="Pfam" id="PF07715"/>
    </source>
</evidence>
<feature type="domain" description="TonB-dependent receptor plug" evidence="11">
    <location>
        <begin position="152"/>
        <end position="257"/>
    </location>
</feature>
<keyword evidence="3 8" id="KW-1134">Transmembrane beta strand</keyword>